<dbReference type="RefSeq" id="WP_211800968.1">
    <property type="nucleotide sequence ID" value="NZ_JAGSCS010000008.1"/>
</dbReference>
<dbReference type="InterPro" id="IPR022029">
    <property type="entry name" value="YoaR-like_PG-bd"/>
</dbReference>
<dbReference type="PANTHER" id="PTHR35788">
    <property type="entry name" value="EXPORTED PROTEIN-RELATED"/>
    <property type="match status" value="1"/>
</dbReference>
<dbReference type="SMART" id="SM01208">
    <property type="entry name" value="G5"/>
    <property type="match status" value="1"/>
</dbReference>
<keyword evidence="1 2" id="KW-0732">Signal</keyword>
<dbReference type="Pfam" id="PF07501">
    <property type="entry name" value="G5"/>
    <property type="match status" value="1"/>
</dbReference>
<dbReference type="InterPro" id="IPR007391">
    <property type="entry name" value="Vancomycin_resist_VanW"/>
</dbReference>
<reference evidence="4" key="1">
    <citation type="submission" date="2021-04" db="EMBL/GenBank/DDBJ databases">
        <title>Proteiniclasticum sedimins sp. nov., an obligate anaerobic bacterium isolated from anaerobic sludge.</title>
        <authorList>
            <person name="Liu J."/>
        </authorList>
    </citation>
    <scope>NUCLEOTIDE SEQUENCE</scope>
    <source>
        <strain evidence="4">BAD-10</strain>
    </source>
</reference>
<dbReference type="InterPro" id="IPR052913">
    <property type="entry name" value="Glycopeptide_resist_protein"/>
</dbReference>
<dbReference type="Pfam" id="PF04294">
    <property type="entry name" value="VanW"/>
    <property type="match status" value="1"/>
</dbReference>
<dbReference type="InterPro" id="IPR011098">
    <property type="entry name" value="G5_dom"/>
</dbReference>
<evidence type="ECO:0000313" key="5">
    <source>
        <dbReference type="Proteomes" id="UP000675379"/>
    </source>
</evidence>
<feature type="domain" description="G5" evidence="3">
    <location>
        <begin position="396"/>
        <end position="476"/>
    </location>
</feature>
<evidence type="ECO:0000313" key="4">
    <source>
        <dbReference type="EMBL" id="MBR0576162.1"/>
    </source>
</evidence>
<organism evidence="4 5">
    <name type="scientific">Proteiniclasticum sediminis</name>
    <dbReference type="NCBI Taxonomy" id="2804028"/>
    <lineage>
        <taxon>Bacteria</taxon>
        <taxon>Bacillati</taxon>
        <taxon>Bacillota</taxon>
        <taxon>Clostridia</taxon>
        <taxon>Eubacteriales</taxon>
        <taxon>Clostridiaceae</taxon>
        <taxon>Proteiniclasticum</taxon>
    </lineage>
</organism>
<dbReference type="PROSITE" id="PS51109">
    <property type="entry name" value="G5"/>
    <property type="match status" value="1"/>
</dbReference>
<keyword evidence="5" id="KW-1185">Reference proteome</keyword>
<evidence type="ECO:0000256" key="2">
    <source>
        <dbReference type="SAM" id="SignalP"/>
    </source>
</evidence>
<dbReference type="EMBL" id="JAGSCS010000008">
    <property type="protein sequence ID" value="MBR0576162.1"/>
    <property type="molecule type" value="Genomic_DNA"/>
</dbReference>
<dbReference type="Pfam" id="PF12229">
    <property type="entry name" value="PG_binding_4"/>
    <property type="match status" value="1"/>
</dbReference>
<sequence length="489" mass="53292">MKRKTIIAMILALGIISAGAVTYQGFAFEKDKKEAETIAIEARTQAQTIQEERDQALIQEWSEKVYPGVTVMGLDLSGKTLGEAQKSIQTDLLDKVKKTGVVVKAREKEFTITYGELDIALDAEKLAQEALSIGKDLKDSEKLQRIEGKEAVELTLEFTHNTDKIETFVKQVESQVNQEAKEATISFSGGDFKVTDHADGLIINEEKLLTDLTAALSDLAAPKTVEAEIVVSHPRVTSEDLKEINGQLASYTTYYGSSIENRKYNVAFAASKINGTVLLPGETFSYNKEVGAVTLAAGFKNAGVFVGNKVEDGVGGGLCQVSSTLYQAVLHSNLNVVQRRNHSMAVAYLNPGMDAVVYSPSLDLKFTNNYDSPVYVYAYGANGKLTVAIYGDTQDLGGKTYKVFSETTAVLQPQTIRVADNTLYVGEEVVDQKPVTGYKSKTYRQTLVGGKVVATEVISQDSYKKVDKIVRYGTKERPATVEPVETPAP</sequence>
<feature type="signal peptide" evidence="2">
    <location>
        <begin position="1"/>
        <end position="20"/>
    </location>
</feature>
<dbReference type="PANTHER" id="PTHR35788:SF1">
    <property type="entry name" value="EXPORTED PROTEIN"/>
    <property type="match status" value="1"/>
</dbReference>
<accession>A0A941HRE9</accession>
<name>A0A941HRE9_9CLOT</name>
<feature type="chain" id="PRO_5038560374" evidence="2">
    <location>
        <begin position="21"/>
        <end position="489"/>
    </location>
</feature>
<evidence type="ECO:0000259" key="3">
    <source>
        <dbReference type="PROSITE" id="PS51109"/>
    </source>
</evidence>
<evidence type="ECO:0000256" key="1">
    <source>
        <dbReference type="ARBA" id="ARBA00022729"/>
    </source>
</evidence>
<proteinExistence type="predicted"/>
<dbReference type="Proteomes" id="UP000675379">
    <property type="component" value="Unassembled WGS sequence"/>
</dbReference>
<dbReference type="AlphaFoldDB" id="A0A941HRE9"/>
<comment type="caution">
    <text evidence="4">The sequence shown here is derived from an EMBL/GenBank/DDBJ whole genome shotgun (WGS) entry which is preliminary data.</text>
</comment>
<protein>
    <submittedName>
        <fullName evidence="4">VanW family protein</fullName>
    </submittedName>
</protein>
<gene>
    <name evidence="4" type="ORF">KCG48_07380</name>
</gene>
<dbReference type="Gene3D" id="2.20.230.10">
    <property type="entry name" value="Resuscitation-promoting factor rpfb"/>
    <property type="match status" value="1"/>
</dbReference>